<reference evidence="2 3" key="1">
    <citation type="submission" date="2019-03" db="EMBL/GenBank/DDBJ databases">
        <title>Genomic Encyclopedia of Type Strains, Phase IV (KMG-IV): sequencing the most valuable type-strain genomes for metagenomic binning, comparative biology and taxonomic classification.</title>
        <authorList>
            <person name="Goeker M."/>
        </authorList>
    </citation>
    <scope>NUCLEOTIDE SEQUENCE [LARGE SCALE GENOMIC DNA]</scope>
    <source>
        <strain evidence="2 3">DSM 46770</strain>
    </source>
</reference>
<name>A0A4R6V4Y8_9ACTN</name>
<dbReference type="GO" id="GO:0030153">
    <property type="term" value="P:bacteriocin immunity"/>
    <property type="evidence" value="ECO:0007669"/>
    <property type="project" value="InterPro"/>
</dbReference>
<dbReference type="Gene3D" id="1.20.120.650">
    <property type="entry name" value="Colicin D"/>
    <property type="match status" value="1"/>
</dbReference>
<organism evidence="2 3">
    <name type="scientific">Actinorugispora endophytica</name>
    <dbReference type="NCBI Taxonomy" id="1605990"/>
    <lineage>
        <taxon>Bacteria</taxon>
        <taxon>Bacillati</taxon>
        <taxon>Actinomycetota</taxon>
        <taxon>Actinomycetes</taxon>
        <taxon>Streptosporangiales</taxon>
        <taxon>Nocardiopsidaceae</taxon>
        <taxon>Actinorugispora</taxon>
    </lineage>
</organism>
<gene>
    <name evidence="2" type="ORF">EV190_101728</name>
</gene>
<accession>A0A4R6V4Y8</accession>
<sequence>MDIPLAPYADLARSYVEGEIEARAFETAFLRLFKTDERLFGPADYEALEELFWAVDSYCADPELRDERDLDEPQLRRYVQDFLDRISA</sequence>
<protein>
    <submittedName>
        <fullName evidence="2">Self-protective colicin-like immunity protein</fullName>
    </submittedName>
</protein>
<proteinExistence type="predicted"/>
<dbReference type="GO" id="GO:0015643">
    <property type="term" value="F:toxic substance binding"/>
    <property type="evidence" value="ECO:0007669"/>
    <property type="project" value="InterPro"/>
</dbReference>
<dbReference type="AlphaFoldDB" id="A0A4R6V4Y8"/>
<keyword evidence="3" id="KW-1185">Reference proteome</keyword>
<dbReference type="Proteomes" id="UP000295281">
    <property type="component" value="Unassembled WGS sequence"/>
</dbReference>
<evidence type="ECO:0000313" key="2">
    <source>
        <dbReference type="EMBL" id="TDQ55401.1"/>
    </source>
</evidence>
<dbReference type="SUPFAM" id="SSF101125">
    <property type="entry name" value="Colicin D immunity protein"/>
    <property type="match status" value="1"/>
</dbReference>
<feature type="domain" description="Colicin D immunity protein" evidence="1">
    <location>
        <begin position="8"/>
        <end position="85"/>
    </location>
</feature>
<dbReference type="EMBL" id="SNYN01000001">
    <property type="protein sequence ID" value="TDQ55401.1"/>
    <property type="molecule type" value="Genomic_DNA"/>
</dbReference>
<comment type="caution">
    <text evidence="2">The sequence shown here is derived from an EMBL/GenBank/DDBJ whole genome shotgun (WGS) entry which is preliminary data.</text>
</comment>
<dbReference type="RefSeq" id="WP_166655363.1">
    <property type="nucleotide sequence ID" value="NZ_SNYN01000001.1"/>
</dbReference>
<dbReference type="InterPro" id="IPR015287">
    <property type="entry name" value="Colicin_D_immunity_dom"/>
</dbReference>
<evidence type="ECO:0000259" key="1">
    <source>
        <dbReference type="Pfam" id="PF09204"/>
    </source>
</evidence>
<dbReference type="Pfam" id="PF09204">
    <property type="entry name" value="Colicin_immun"/>
    <property type="match status" value="1"/>
</dbReference>
<evidence type="ECO:0000313" key="3">
    <source>
        <dbReference type="Proteomes" id="UP000295281"/>
    </source>
</evidence>
<dbReference type="InterPro" id="IPR036471">
    <property type="entry name" value="Colicin_D_sf"/>
</dbReference>